<sequence>MILKLQRAQGMGDALDGVLNGMGEVVHGVNAPGFPGAVVPDAVDAVNHRVAHVEVARG</sequence>
<dbReference type="AlphaFoldDB" id="A0A645FQP6"/>
<dbReference type="EMBL" id="VSSQ01062934">
    <property type="protein sequence ID" value="MPN16036.1"/>
    <property type="molecule type" value="Genomic_DNA"/>
</dbReference>
<evidence type="ECO:0000313" key="1">
    <source>
        <dbReference type="EMBL" id="MPN16036.1"/>
    </source>
</evidence>
<name>A0A645FQP6_9ZZZZ</name>
<protein>
    <submittedName>
        <fullName evidence="1">Uncharacterized protein</fullName>
    </submittedName>
</protein>
<accession>A0A645FQP6</accession>
<reference evidence="1" key="1">
    <citation type="submission" date="2019-08" db="EMBL/GenBank/DDBJ databases">
        <authorList>
            <person name="Kucharzyk K."/>
            <person name="Murdoch R.W."/>
            <person name="Higgins S."/>
            <person name="Loffler F."/>
        </authorList>
    </citation>
    <scope>NUCLEOTIDE SEQUENCE</scope>
</reference>
<comment type="caution">
    <text evidence="1">The sequence shown here is derived from an EMBL/GenBank/DDBJ whole genome shotgun (WGS) entry which is preliminary data.</text>
</comment>
<gene>
    <name evidence="1" type="ORF">SDC9_163374</name>
</gene>
<proteinExistence type="predicted"/>
<organism evidence="1">
    <name type="scientific">bioreactor metagenome</name>
    <dbReference type="NCBI Taxonomy" id="1076179"/>
    <lineage>
        <taxon>unclassified sequences</taxon>
        <taxon>metagenomes</taxon>
        <taxon>ecological metagenomes</taxon>
    </lineage>
</organism>